<keyword evidence="3" id="KW-0378">Hydrolase</keyword>
<organism evidence="3 4">
    <name type="scientific">Tuber borchii</name>
    <name type="common">White truffle</name>
    <dbReference type="NCBI Taxonomy" id="42251"/>
    <lineage>
        <taxon>Eukaryota</taxon>
        <taxon>Fungi</taxon>
        <taxon>Dikarya</taxon>
        <taxon>Ascomycota</taxon>
        <taxon>Pezizomycotina</taxon>
        <taxon>Pezizomycetes</taxon>
        <taxon>Pezizales</taxon>
        <taxon>Tuberaceae</taxon>
        <taxon>Tuber</taxon>
    </lineage>
</organism>
<dbReference type="EMBL" id="NESQ01000024">
    <property type="protein sequence ID" value="PUU82630.1"/>
    <property type="molecule type" value="Genomic_DNA"/>
</dbReference>
<feature type="domain" description="HNH nuclease" evidence="1">
    <location>
        <begin position="117"/>
        <end position="194"/>
    </location>
</feature>
<accession>A0A2T7A4L0</accession>
<dbReference type="Proteomes" id="UP000244722">
    <property type="component" value="Unassembled WGS sequence"/>
</dbReference>
<keyword evidence="3" id="KW-0255">Endonuclease</keyword>
<dbReference type="OrthoDB" id="2142759at2759"/>
<keyword evidence="4" id="KW-1185">Reference proteome</keyword>
<evidence type="ECO:0000259" key="1">
    <source>
        <dbReference type="Pfam" id="PF13391"/>
    </source>
</evidence>
<dbReference type="AlphaFoldDB" id="A0A2T7A4L0"/>
<comment type="caution">
    <text evidence="3">The sequence shown here is derived from an EMBL/GenBank/DDBJ whole genome shotgun (WGS) entry which is preliminary data.</text>
</comment>
<dbReference type="InterPro" id="IPR003615">
    <property type="entry name" value="HNH_nuc"/>
</dbReference>
<sequence>MSTDRSSRRNVHFYDASKPASDALGGLIQNGSVTEANFLHMLGILLAVPAPIYVRHRTSGTIIATTNNPLLIGSYDIYCDAVIKLTEEPWIYRINSSNISGHPDPFRDGIRARDGRCVISGVINPRARITWATFDAAHIFPLGAASLWTESDHGRLVTGIDDTIDITKINSCQNGLMLRKHIHGLFDQYLISVNPDDNYKITVFDDDLDSLDGRILDPICRNPADPNPVSDDLLRWHFRQSVLANMRGVGEPIFESDFPTGIDMVEEIRLGPYAQERLESELASRLRLV</sequence>
<evidence type="ECO:0000259" key="2">
    <source>
        <dbReference type="Pfam" id="PF25324"/>
    </source>
</evidence>
<name>A0A2T7A4L0_TUBBO</name>
<proteinExistence type="predicted"/>
<keyword evidence="3" id="KW-0540">Nuclease</keyword>
<dbReference type="Pfam" id="PF13391">
    <property type="entry name" value="HNH_2"/>
    <property type="match status" value="1"/>
</dbReference>
<dbReference type="Pfam" id="PF25324">
    <property type="entry name" value="DUF7881"/>
    <property type="match status" value="1"/>
</dbReference>
<protein>
    <submittedName>
        <fullName evidence="3">HNH endonuclease-domain-containing protein</fullName>
    </submittedName>
</protein>
<dbReference type="GO" id="GO:0004519">
    <property type="term" value="F:endonuclease activity"/>
    <property type="evidence" value="ECO:0007669"/>
    <property type="project" value="UniProtKB-KW"/>
</dbReference>
<dbReference type="STRING" id="42251.A0A2T7A4L0"/>
<gene>
    <name evidence="3" type="ORF">B9Z19DRAFT_966985</name>
</gene>
<evidence type="ECO:0000313" key="3">
    <source>
        <dbReference type="EMBL" id="PUU82630.1"/>
    </source>
</evidence>
<feature type="domain" description="DUF7881" evidence="2">
    <location>
        <begin position="9"/>
        <end position="83"/>
    </location>
</feature>
<dbReference type="InterPro" id="IPR057203">
    <property type="entry name" value="DUF7881"/>
</dbReference>
<evidence type="ECO:0000313" key="4">
    <source>
        <dbReference type="Proteomes" id="UP000244722"/>
    </source>
</evidence>
<reference evidence="3 4" key="1">
    <citation type="submission" date="2017-04" db="EMBL/GenBank/DDBJ databases">
        <title>Draft genome sequence of Tuber borchii Vittad., a whitish edible truffle.</title>
        <authorList>
            <consortium name="DOE Joint Genome Institute"/>
            <person name="Murat C."/>
            <person name="Kuo A."/>
            <person name="Barry K.W."/>
            <person name="Clum A."/>
            <person name="Dockter R.B."/>
            <person name="Fauchery L."/>
            <person name="Iotti M."/>
            <person name="Kohler A."/>
            <person name="Labutti K."/>
            <person name="Lindquist E.A."/>
            <person name="Lipzen A."/>
            <person name="Ohm R.A."/>
            <person name="Wang M."/>
            <person name="Grigoriev I.V."/>
            <person name="Zambonelli A."/>
            <person name="Martin F.M."/>
        </authorList>
    </citation>
    <scope>NUCLEOTIDE SEQUENCE [LARGE SCALE GENOMIC DNA]</scope>
    <source>
        <strain evidence="3 4">Tbo3840</strain>
    </source>
</reference>